<protein>
    <recommendedName>
        <fullName evidence="1">Ig-like domain-containing protein</fullName>
    </recommendedName>
</protein>
<proteinExistence type="predicted"/>
<evidence type="ECO:0000313" key="2">
    <source>
        <dbReference type="EMBL" id="OUS16269.1"/>
    </source>
</evidence>
<feature type="domain" description="Ig-like" evidence="1">
    <location>
        <begin position="563"/>
        <end position="639"/>
    </location>
</feature>
<dbReference type="InterPro" id="IPR026341">
    <property type="entry name" value="T9SS_type_B"/>
</dbReference>
<organism evidence="2 3">
    <name type="scientific">Nonlabens dokdonensis</name>
    <dbReference type="NCBI Taxonomy" id="328515"/>
    <lineage>
        <taxon>Bacteria</taxon>
        <taxon>Pseudomonadati</taxon>
        <taxon>Bacteroidota</taxon>
        <taxon>Flavobacteriia</taxon>
        <taxon>Flavobacteriales</taxon>
        <taxon>Flavobacteriaceae</taxon>
        <taxon>Nonlabens</taxon>
    </lineage>
</organism>
<dbReference type="Pfam" id="PF13585">
    <property type="entry name" value="CHU_C"/>
    <property type="match status" value="1"/>
</dbReference>
<feature type="non-terminal residue" evidence="2">
    <location>
        <position position="1"/>
    </location>
</feature>
<reference evidence="3" key="1">
    <citation type="journal article" date="2017" name="Proc. Natl. Acad. Sci. U.S.A.">
        <title>Simulation of Deepwater Horizon oil plume reveals substrate specialization within a complex community of hydrocarbon-degraders.</title>
        <authorList>
            <person name="Hu P."/>
            <person name="Dubinsky E.A."/>
            <person name="Probst A.J."/>
            <person name="Wang J."/>
            <person name="Sieber C.M.K."/>
            <person name="Tom L.M."/>
            <person name="Gardinali P."/>
            <person name="Banfield J.F."/>
            <person name="Atlas R.M."/>
            <person name="Andersen G.L."/>
        </authorList>
    </citation>
    <scope>NUCLEOTIDE SEQUENCE [LARGE SCALE GENOMIC DNA]</scope>
</reference>
<dbReference type="InterPro" id="IPR044023">
    <property type="entry name" value="Ig_7"/>
</dbReference>
<dbReference type="EMBL" id="MAAX01000094">
    <property type="protein sequence ID" value="OUS16269.1"/>
    <property type="molecule type" value="Genomic_DNA"/>
</dbReference>
<gene>
    <name evidence="2" type="ORF">A9Q93_05745</name>
</gene>
<dbReference type="AlphaFoldDB" id="A0A1Z8B111"/>
<dbReference type="NCBIfam" id="TIGR04131">
    <property type="entry name" value="Bac_Flav_CTERM"/>
    <property type="match status" value="1"/>
</dbReference>
<sequence>NSPYDLFNLLDGTQDTNGTWFEGATSAGVAVTNPIDLTTLGTGAFDFTYSVSAIGTCTDNDVTVTVVIDAFVSAGTDIPFTVCENELVNNSPLDLFNQLAGQVSGGTWSDDDSTGLLNGSDVDLTGLAIGDYNFTYTVNNGSCMDSETVLVSVIPAPDAGTPTNVEICLSDVMANQTLDLFNQLTGNDLGGTWTDDDATGELNNSTVNLFNLNIGTFNFTYTVLPSSNCSADSATVQITINDIAAPTTAPDQFFCDQASVSDLVATGNSITWYTDATLSTPLNPTDALIDGEDYYATQLDPVTNCESNQATSTLVTINSSPNSGTSVQNTVCNDQSMVDLFNSLDGTQDLGGIWVDTDGTAALNNNIFDATAVSAGTYQFEYIVAGVAPCNDSSTIISLNVEAPVDAGTDATLAICSSDAALDLFTLLGASTTTGGTWSPALDSGSGLFDPSIDPDGTYTYTVSNTCNTSSATVVISTTEAPDAGTDNSINICVIDGTIDLLTQLGGTPDTNGVWSPLLNSGTNIFDPILDGSGMYTYTVTAEGACSNDASAVLTIQVDESPAPTVVDANLFFCATDNPTVIDLENGVSGSMIMWYDTIDGTIPLLSTDVLMDGQTYFATQTVSNGCESSERTQVSVVIGDAPTPTLSQDGELFCINDNPTLQQLTLNIQEYDASSNNVLWYDAPNGTNSIPLTTVMTIGTTYYAVLIDPNTGCESSERLAVSVDLSACGDLAIPDGFSPNGDGVNDVFDIDNLDFLYPNFEIEFYNRYGNLVYSGNINTPRFNGFSNQSGLLNDGELPVGVYFYILNYNDGTTKPSQGRIYLSR</sequence>
<accession>A0A1Z8B111</accession>
<dbReference type="Proteomes" id="UP000196102">
    <property type="component" value="Unassembled WGS sequence"/>
</dbReference>
<name>A0A1Z8B111_9FLAO</name>
<evidence type="ECO:0000313" key="3">
    <source>
        <dbReference type="Proteomes" id="UP000196102"/>
    </source>
</evidence>
<dbReference type="RefSeq" id="WP_303686449.1">
    <property type="nucleotide sequence ID" value="NZ_MAAX01000094.1"/>
</dbReference>
<comment type="caution">
    <text evidence="2">The sequence shown here is derived from an EMBL/GenBank/DDBJ whole genome shotgun (WGS) entry which is preliminary data.</text>
</comment>
<evidence type="ECO:0000259" key="1">
    <source>
        <dbReference type="Pfam" id="PF19081"/>
    </source>
</evidence>
<dbReference type="Pfam" id="PF19081">
    <property type="entry name" value="Ig_7"/>
    <property type="match status" value="1"/>
</dbReference>